<feature type="transmembrane region" description="Helical" evidence="12">
    <location>
        <begin position="61"/>
        <end position="79"/>
    </location>
</feature>
<dbReference type="GO" id="GO:0046872">
    <property type="term" value="F:metal ion binding"/>
    <property type="evidence" value="ECO:0007669"/>
    <property type="project" value="UniProtKB-KW"/>
</dbReference>
<organism evidence="14 15">
    <name type="scientific">Rhodotorula mucilaginosa</name>
    <name type="common">Yeast</name>
    <name type="synonym">Rhodotorula rubra</name>
    <dbReference type="NCBI Taxonomy" id="5537"/>
    <lineage>
        <taxon>Eukaryota</taxon>
        <taxon>Fungi</taxon>
        <taxon>Dikarya</taxon>
        <taxon>Basidiomycota</taxon>
        <taxon>Pucciniomycotina</taxon>
        <taxon>Microbotryomycetes</taxon>
        <taxon>Sporidiobolales</taxon>
        <taxon>Sporidiobolaceae</taxon>
        <taxon>Rhodotorula</taxon>
    </lineage>
</organism>
<feature type="compositionally biased region" description="Basic and acidic residues" evidence="11">
    <location>
        <begin position="22"/>
        <end position="37"/>
    </location>
</feature>
<feature type="transmembrane region" description="Helical" evidence="12">
    <location>
        <begin position="157"/>
        <end position="184"/>
    </location>
</feature>
<evidence type="ECO:0000256" key="9">
    <source>
        <dbReference type="ARBA" id="ARBA00023004"/>
    </source>
</evidence>
<keyword evidence="9" id="KW-0408">Iron</keyword>
<evidence type="ECO:0000256" key="4">
    <source>
        <dbReference type="ARBA" id="ARBA00022617"/>
    </source>
</evidence>
<keyword evidence="10 12" id="KW-0472">Membrane</keyword>
<proteinExistence type="predicted"/>
<dbReference type="PROSITE" id="PS50939">
    <property type="entry name" value="CYTOCHROME_B561"/>
    <property type="match status" value="1"/>
</dbReference>
<evidence type="ECO:0000256" key="8">
    <source>
        <dbReference type="ARBA" id="ARBA00022989"/>
    </source>
</evidence>
<dbReference type="GO" id="GO:0140575">
    <property type="term" value="F:transmembrane monodehydroascorbate reductase activity"/>
    <property type="evidence" value="ECO:0007669"/>
    <property type="project" value="InterPro"/>
</dbReference>
<evidence type="ECO:0000256" key="5">
    <source>
        <dbReference type="ARBA" id="ARBA00022692"/>
    </source>
</evidence>
<evidence type="ECO:0000256" key="3">
    <source>
        <dbReference type="ARBA" id="ARBA00022448"/>
    </source>
</evidence>
<keyword evidence="15" id="KW-1185">Reference proteome</keyword>
<comment type="subcellular location">
    <subcellularLocation>
        <location evidence="2">Membrane</location>
        <topology evidence="2">Multi-pass membrane protein</topology>
    </subcellularLocation>
</comment>
<evidence type="ECO:0000256" key="12">
    <source>
        <dbReference type="SAM" id="Phobius"/>
    </source>
</evidence>
<name>A0A9P7B7V8_RHOMI</name>
<keyword evidence="4" id="KW-0349">Heme</keyword>
<evidence type="ECO:0000256" key="10">
    <source>
        <dbReference type="ARBA" id="ARBA00023136"/>
    </source>
</evidence>
<evidence type="ECO:0000256" key="6">
    <source>
        <dbReference type="ARBA" id="ARBA00022723"/>
    </source>
</evidence>
<dbReference type="AlphaFoldDB" id="A0A9P7B7V8"/>
<evidence type="ECO:0000256" key="2">
    <source>
        <dbReference type="ARBA" id="ARBA00004141"/>
    </source>
</evidence>
<keyword evidence="5 12" id="KW-0812">Transmembrane</keyword>
<accession>A0A9P7B7V8</accession>
<feature type="transmembrane region" description="Helical" evidence="12">
    <location>
        <begin position="205"/>
        <end position="223"/>
    </location>
</feature>
<sequence>MPVPPAGATQTANHIDAVEDTPLLHDSRDPAETDTDRMVQPPNPSAVEVIAGNSFTGPTGWAAQVGLVVATVVLWRVLWVHPAGLFTYHPALQSLAALGFLEGILLLQPQPASAQRKRKGLQIHQVFQYASLVAIVGGAAVIIYNKAIHGAKHFTSWHAISGLITLGLIFTQIIFGAVIVYTPLQTTFFKSETAAKQLWKYHRMSGYLTLTFLTLTPLLALASDWVRNNSTAVERGLIGGGLGVAAVAAFARVQTSKLGFKRR</sequence>
<dbReference type="CDD" id="cd08761">
    <property type="entry name" value="Cyt_b561_CYB561D2_like"/>
    <property type="match status" value="1"/>
</dbReference>
<keyword evidence="7" id="KW-0249">Electron transport</keyword>
<dbReference type="InterPro" id="IPR045150">
    <property type="entry name" value="CYB561D1/2"/>
</dbReference>
<dbReference type="Pfam" id="PF03188">
    <property type="entry name" value="Cytochrom_B561"/>
    <property type="match status" value="1"/>
</dbReference>
<gene>
    <name evidence="14" type="ORF">C6P46_002909</name>
</gene>
<dbReference type="SMART" id="SM00665">
    <property type="entry name" value="B561"/>
    <property type="match status" value="1"/>
</dbReference>
<dbReference type="PANTHER" id="PTHR15422">
    <property type="entry name" value="OS05G0565100 PROTEIN"/>
    <property type="match status" value="1"/>
</dbReference>
<dbReference type="GO" id="GO:0016020">
    <property type="term" value="C:membrane"/>
    <property type="evidence" value="ECO:0007669"/>
    <property type="project" value="UniProtKB-SubCell"/>
</dbReference>
<evidence type="ECO:0000259" key="13">
    <source>
        <dbReference type="PROSITE" id="PS50939"/>
    </source>
</evidence>
<feature type="transmembrane region" description="Helical" evidence="12">
    <location>
        <begin position="126"/>
        <end position="145"/>
    </location>
</feature>
<evidence type="ECO:0000313" key="14">
    <source>
        <dbReference type="EMBL" id="KAG0663066.1"/>
    </source>
</evidence>
<dbReference type="Gene3D" id="1.20.120.1770">
    <property type="match status" value="1"/>
</dbReference>
<dbReference type="EMBL" id="PUHQ01000022">
    <property type="protein sequence ID" value="KAG0663066.1"/>
    <property type="molecule type" value="Genomic_DNA"/>
</dbReference>
<evidence type="ECO:0000256" key="1">
    <source>
        <dbReference type="ARBA" id="ARBA00001970"/>
    </source>
</evidence>
<dbReference type="InterPro" id="IPR006593">
    <property type="entry name" value="Cyt_b561/ferric_Rdtase_TM"/>
</dbReference>
<protein>
    <recommendedName>
        <fullName evidence="13">Cytochrome b561 domain-containing protein</fullName>
    </recommendedName>
</protein>
<keyword evidence="6" id="KW-0479">Metal-binding</keyword>
<feature type="region of interest" description="Disordered" evidence="11">
    <location>
        <begin position="1"/>
        <end position="42"/>
    </location>
</feature>
<evidence type="ECO:0000313" key="15">
    <source>
        <dbReference type="Proteomes" id="UP000777482"/>
    </source>
</evidence>
<dbReference type="OrthoDB" id="432881at2759"/>
<feature type="transmembrane region" description="Helical" evidence="12">
    <location>
        <begin position="235"/>
        <end position="253"/>
    </location>
</feature>
<reference evidence="14 15" key="1">
    <citation type="submission" date="2020-11" db="EMBL/GenBank/DDBJ databases">
        <title>Kefir isolates.</title>
        <authorList>
            <person name="Marcisauskas S."/>
            <person name="Kim Y."/>
            <person name="Blasche S."/>
        </authorList>
    </citation>
    <scope>NUCLEOTIDE SEQUENCE [LARGE SCALE GENOMIC DNA]</scope>
    <source>
        <strain evidence="14 15">KR</strain>
    </source>
</reference>
<feature type="domain" description="Cytochrome b561" evidence="13">
    <location>
        <begin position="55"/>
        <end position="258"/>
    </location>
</feature>
<comment type="cofactor">
    <cofactor evidence="1">
        <name>heme b</name>
        <dbReference type="ChEBI" id="CHEBI:60344"/>
    </cofactor>
</comment>
<evidence type="ECO:0000256" key="11">
    <source>
        <dbReference type="SAM" id="MobiDB-lite"/>
    </source>
</evidence>
<keyword evidence="8 12" id="KW-1133">Transmembrane helix</keyword>
<dbReference type="Proteomes" id="UP000777482">
    <property type="component" value="Unassembled WGS sequence"/>
</dbReference>
<keyword evidence="3" id="KW-0813">Transport</keyword>
<comment type="caution">
    <text evidence="14">The sequence shown here is derived from an EMBL/GenBank/DDBJ whole genome shotgun (WGS) entry which is preliminary data.</text>
</comment>
<evidence type="ECO:0000256" key="7">
    <source>
        <dbReference type="ARBA" id="ARBA00022982"/>
    </source>
</evidence>
<dbReference type="PANTHER" id="PTHR15422:SF45">
    <property type="entry name" value="CYTOCHROME B561 DOMAIN-CONTAINING PROTEIN"/>
    <property type="match status" value="1"/>
</dbReference>